<dbReference type="NCBIfam" id="TIGR00231">
    <property type="entry name" value="small_GTP"/>
    <property type="match status" value="1"/>
</dbReference>
<dbReference type="PROSITE" id="PS51417">
    <property type="entry name" value="ARF"/>
    <property type="match status" value="1"/>
</dbReference>
<keyword evidence="6" id="KW-0472">Membrane</keyword>
<keyword evidence="6" id="KW-1133">Transmembrane helix</keyword>
<proteinExistence type="evidence at transcript level"/>
<dbReference type="GO" id="GO:0005525">
    <property type="term" value="F:GTP binding"/>
    <property type="evidence" value="ECO:0007669"/>
    <property type="project" value="UniProtKB-KW"/>
</dbReference>
<dbReference type="GO" id="GO:0046872">
    <property type="term" value="F:metal ion binding"/>
    <property type="evidence" value="ECO:0007669"/>
    <property type="project" value="UniProtKB-KW"/>
</dbReference>
<evidence type="ECO:0000256" key="1">
    <source>
        <dbReference type="ARBA" id="ARBA00022741"/>
    </source>
</evidence>
<sequence>MSVLFKLGSISVPRKSFLIGSCVIVGVATCFTLRYYWKRRSRKYYSSVEETCADGGKRILVLGLDDAGKSSLLLHLSRPDAALTHPSPTEGFNVVCINSENGSSLNFWELGGSETVRPYWPNFLHDTSVLVYMVNSADTQRLRSAAHEFRRILQDERLKDVPILVLANKQDLPGAKPVEDISATLGLDELKQLNFNVHILPLQMPSDASCQSTVAEAKRRILQLSHGCSPILAL</sequence>
<dbReference type="SUPFAM" id="SSF52540">
    <property type="entry name" value="P-loop containing nucleoside triphosphate hydrolases"/>
    <property type="match status" value="1"/>
</dbReference>
<dbReference type="InterPro" id="IPR053254">
    <property type="entry name" value="Arf-like_GTPase"/>
</dbReference>
<evidence type="ECO:0000256" key="3">
    <source>
        <dbReference type="PIRSR" id="PIRSR606689-1"/>
    </source>
</evidence>
<evidence type="ECO:0000256" key="6">
    <source>
        <dbReference type="SAM" id="Phobius"/>
    </source>
</evidence>
<feature type="transmembrane region" description="Helical" evidence="6">
    <location>
        <begin position="16"/>
        <end position="37"/>
    </location>
</feature>
<dbReference type="GO" id="GO:0003924">
    <property type="term" value="F:GTPase activity"/>
    <property type="evidence" value="ECO:0007669"/>
    <property type="project" value="InterPro"/>
</dbReference>
<dbReference type="Pfam" id="PF00025">
    <property type="entry name" value="Arf"/>
    <property type="match status" value="1"/>
</dbReference>
<keyword evidence="6" id="KW-0812">Transmembrane</keyword>
<dbReference type="EMBL" id="GBBK01001416">
    <property type="protein sequence ID" value="JAC23066.1"/>
    <property type="molecule type" value="mRNA"/>
</dbReference>
<dbReference type="GO" id="GO:0051649">
    <property type="term" value="P:establishment of localization in cell"/>
    <property type="evidence" value="ECO:0007669"/>
    <property type="project" value="UniProtKB-ARBA"/>
</dbReference>
<comment type="similarity">
    <text evidence="5">Belongs to the small GTPase superfamily. Arf family.</text>
</comment>
<feature type="binding site" evidence="4">
    <location>
        <position position="89"/>
    </location>
    <ligand>
        <name>Mg(2+)</name>
        <dbReference type="ChEBI" id="CHEBI:18420"/>
    </ligand>
</feature>
<feature type="binding site" evidence="3">
    <location>
        <begin position="168"/>
        <end position="171"/>
    </location>
    <ligand>
        <name>GTP</name>
        <dbReference type="ChEBI" id="CHEBI:37565"/>
    </ligand>
</feature>
<accession>A0A023FMS5</accession>
<evidence type="ECO:0000256" key="5">
    <source>
        <dbReference type="RuleBase" id="RU003925"/>
    </source>
</evidence>
<dbReference type="InterPro" id="IPR006689">
    <property type="entry name" value="Small_GTPase_ARF/SAR"/>
</dbReference>
<feature type="binding site" evidence="3">
    <location>
        <position position="112"/>
    </location>
    <ligand>
        <name>GTP</name>
        <dbReference type="ChEBI" id="CHEBI:37565"/>
    </ligand>
</feature>
<dbReference type="AlphaFoldDB" id="A0A023FMS5"/>
<protein>
    <submittedName>
        <fullName evidence="7">Putative gtp-binding adp-ribosylation factor arf1</fullName>
    </submittedName>
</protein>
<dbReference type="Gene3D" id="3.40.50.300">
    <property type="entry name" value="P-loop containing nucleotide triphosphate hydrolases"/>
    <property type="match status" value="1"/>
</dbReference>
<keyword evidence="4" id="KW-0479">Metal-binding</keyword>
<dbReference type="SMART" id="SM00177">
    <property type="entry name" value="ARF"/>
    <property type="match status" value="1"/>
</dbReference>
<keyword evidence="2 3" id="KW-0342">GTP-binding</keyword>
<dbReference type="InterPro" id="IPR005225">
    <property type="entry name" value="Small_GTP-bd"/>
</dbReference>
<evidence type="ECO:0000256" key="2">
    <source>
        <dbReference type="ARBA" id="ARBA00023134"/>
    </source>
</evidence>
<feature type="binding site" evidence="3">
    <location>
        <begin position="63"/>
        <end position="70"/>
    </location>
    <ligand>
        <name>GTP</name>
        <dbReference type="ChEBI" id="CHEBI:37565"/>
    </ligand>
</feature>
<evidence type="ECO:0000313" key="7">
    <source>
        <dbReference type="EMBL" id="JAC23066.1"/>
    </source>
</evidence>
<dbReference type="SMART" id="SM00178">
    <property type="entry name" value="SAR"/>
    <property type="match status" value="1"/>
</dbReference>
<name>A0A023FMS5_AMBCJ</name>
<dbReference type="PRINTS" id="PR00328">
    <property type="entry name" value="SAR1GTPBP"/>
</dbReference>
<feature type="binding site" evidence="4">
    <location>
        <position position="70"/>
    </location>
    <ligand>
        <name>Mg(2+)</name>
        <dbReference type="ChEBI" id="CHEBI:18420"/>
    </ligand>
</feature>
<dbReference type="GO" id="GO:0016192">
    <property type="term" value="P:vesicle-mediated transport"/>
    <property type="evidence" value="ECO:0007669"/>
    <property type="project" value="UniProtKB-ARBA"/>
</dbReference>
<dbReference type="PANTHER" id="PTHR46724">
    <property type="entry name" value="ADP-RIBOSYLATION FACTOR-LIKE PROTEIN 9-RELATED"/>
    <property type="match status" value="1"/>
</dbReference>
<reference evidence="7" key="1">
    <citation type="submission" date="2014-03" db="EMBL/GenBank/DDBJ databases">
        <title>The sialotranscriptome of Amblyomma triste, Amblyomma parvum and Amblyomma cajennense ticks, uncovered by 454-based RNA-seq.</title>
        <authorList>
            <person name="Garcia G.R."/>
            <person name="Gardinassi L.G."/>
            <person name="Ribeiro J.M."/>
            <person name="Anatriello E."/>
            <person name="Ferreira B.R."/>
            <person name="Moreira H.N."/>
            <person name="Mafra C."/>
            <person name="Olegario M.M."/>
            <person name="Szabo P.J."/>
            <person name="Miranda-Santos I.K."/>
            <person name="Maruyama S.R."/>
        </authorList>
    </citation>
    <scope>NUCLEOTIDE SEQUENCE</scope>
    <source>
        <strain evidence="7">Uberlandia</strain>
        <tissue evidence="7">Salivary glands</tissue>
    </source>
</reference>
<organism evidence="7">
    <name type="scientific">Amblyomma cajennense</name>
    <name type="common">Cayenne tick</name>
    <name type="synonym">Acarus cajennensis</name>
    <dbReference type="NCBI Taxonomy" id="34607"/>
    <lineage>
        <taxon>Eukaryota</taxon>
        <taxon>Metazoa</taxon>
        <taxon>Ecdysozoa</taxon>
        <taxon>Arthropoda</taxon>
        <taxon>Chelicerata</taxon>
        <taxon>Arachnida</taxon>
        <taxon>Acari</taxon>
        <taxon>Parasitiformes</taxon>
        <taxon>Ixodida</taxon>
        <taxon>Ixodoidea</taxon>
        <taxon>Ixodidae</taxon>
        <taxon>Amblyomminae</taxon>
        <taxon>Amblyomma</taxon>
    </lineage>
</organism>
<dbReference type="InterPro" id="IPR027417">
    <property type="entry name" value="P-loop_NTPase"/>
</dbReference>
<evidence type="ECO:0000256" key="4">
    <source>
        <dbReference type="PIRSR" id="PIRSR606689-2"/>
    </source>
</evidence>
<keyword evidence="4" id="KW-0460">Magnesium</keyword>
<keyword evidence="1 3" id="KW-0547">Nucleotide-binding</keyword>